<dbReference type="Proteomes" id="UP000315995">
    <property type="component" value="Chromosome"/>
</dbReference>
<dbReference type="InterPro" id="IPR054211">
    <property type="entry name" value="DUF6918"/>
</dbReference>
<evidence type="ECO:0000313" key="2">
    <source>
        <dbReference type="Proteomes" id="UP000315995"/>
    </source>
</evidence>
<dbReference type="EMBL" id="CP041186">
    <property type="protein sequence ID" value="QDG52961.1"/>
    <property type="molecule type" value="Genomic_DNA"/>
</dbReference>
<gene>
    <name evidence="1" type="ORF">FIV42_20095</name>
</gene>
<sequence>MGTLKARLDTADRDRVVADVVTLIDNEVKSKSGLSGMALKGGYKVVKKLKGGRMIDDAADNLLDPFAEALDPLYQEYLESDSFDTFERYLSAHPSEATNALLSITDGKAERADNKVLKKTYKKLRGQAEGHVTDALPATGRLIDKYAPKE</sequence>
<reference evidence="1 2" key="1">
    <citation type="submission" date="2019-06" db="EMBL/GenBank/DDBJ databases">
        <title>Persicimonas caeni gen. nov., sp. nov., a predatory bacterium isolated from solar saltern.</title>
        <authorList>
            <person name="Wang S."/>
        </authorList>
    </citation>
    <scope>NUCLEOTIDE SEQUENCE [LARGE SCALE GENOMIC DNA]</scope>
    <source>
        <strain evidence="1 2">YN101</strain>
    </source>
</reference>
<dbReference type="Pfam" id="PF21893">
    <property type="entry name" value="DUF6918"/>
    <property type="match status" value="1"/>
</dbReference>
<organism evidence="1 2">
    <name type="scientific">Persicimonas caeni</name>
    <dbReference type="NCBI Taxonomy" id="2292766"/>
    <lineage>
        <taxon>Bacteria</taxon>
        <taxon>Deltaproteobacteria</taxon>
        <taxon>Bradymonadales</taxon>
        <taxon>Bradymonadaceae</taxon>
        <taxon>Persicimonas</taxon>
    </lineage>
</organism>
<accession>A0A4Y6PXA9</accession>
<accession>A0A5B8YCG1</accession>
<proteinExistence type="predicted"/>
<name>A0A4Y6PXA9_PERCE</name>
<dbReference type="RefSeq" id="WP_141199422.1">
    <property type="nucleotide sequence ID" value="NZ_CP041186.1"/>
</dbReference>
<evidence type="ECO:0000313" key="1">
    <source>
        <dbReference type="EMBL" id="QDG52961.1"/>
    </source>
</evidence>
<dbReference type="OrthoDB" id="530636at2"/>
<protein>
    <submittedName>
        <fullName evidence="1">Uncharacterized protein</fullName>
    </submittedName>
</protein>
<keyword evidence="2" id="KW-1185">Reference proteome</keyword>
<dbReference type="AlphaFoldDB" id="A0A4Y6PXA9"/>